<dbReference type="PANTHER" id="PTHR15160">
    <property type="entry name" value="VON HIPPEL-LINDAU PROTEIN"/>
    <property type="match status" value="1"/>
</dbReference>
<evidence type="ECO:0000313" key="2">
    <source>
        <dbReference type="EMBL" id="OUN89646.1"/>
    </source>
</evidence>
<dbReference type="EMBL" id="NFIE01000002">
    <property type="protein sequence ID" value="OUN89646.1"/>
    <property type="molecule type" value="Genomic_DNA"/>
</dbReference>
<dbReference type="OrthoDB" id="9788698at2"/>
<dbReference type="PROSITE" id="PS51658">
    <property type="entry name" value="BFN"/>
    <property type="match status" value="1"/>
</dbReference>
<keyword evidence="3" id="KW-1185">Reference proteome</keyword>
<dbReference type="Proteomes" id="UP000195781">
    <property type="component" value="Unassembled WGS sequence"/>
</dbReference>
<dbReference type="InterPro" id="IPR003729">
    <property type="entry name" value="Bi_nuclease_dom"/>
</dbReference>
<dbReference type="Pfam" id="PF02577">
    <property type="entry name" value="BFN_dom"/>
    <property type="match status" value="1"/>
</dbReference>
<dbReference type="GO" id="GO:0004518">
    <property type="term" value="F:nuclease activity"/>
    <property type="evidence" value="ECO:0007669"/>
    <property type="project" value="InterPro"/>
</dbReference>
<dbReference type="Gene3D" id="3.10.690.10">
    <property type="entry name" value="Bifunctional nuclease domain"/>
    <property type="match status" value="1"/>
</dbReference>
<gene>
    <name evidence="2" type="ORF">B5G02_01030</name>
</gene>
<protein>
    <recommendedName>
        <fullName evidence="1">BFN domain-containing protein</fullName>
    </recommendedName>
</protein>
<dbReference type="RefSeq" id="WP_094334834.1">
    <property type="nucleotide sequence ID" value="NZ_NFIE01000002.1"/>
</dbReference>
<feature type="domain" description="BFN" evidence="1">
    <location>
        <begin position="1"/>
        <end position="143"/>
    </location>
</feature>
<comment type="caution">
    <text evidence="2">The sequence shown here is derived from an EMBL/GenBank/DDBJ whole genome shotgun (WGS) entry which is preliminary data.</text>
</comment>
<dbReference type="PANTHER" id="PTHR15160:SF1">
    <property type="entry name" value="VON HIPPEL-LINDAU DISEASE TUMOR SUPPRESSOR"/>
    <property type="match status" value="1"/>
</dbReference>
<evidence type="ECO:0000259" key="1">
    <source>
        <dbReference type="PROSITE" id="PS51658"/>
    </source>
</evidence>
<evidence type="ECO:0000313" key="3">
    <source>
        <dbReference type="Proteomes" id="UP000195781"/>
    </source>
</evidence>
<sequence length="170" mass="18500">MIRADIETIIMASGGGPSLIVLRERSGASATEAPLRTLSIQTGAFEAASISQGIDGTELPRPITHELFLNVLSKLDVKIERVEINRYDAPVFFSNVVLVHEADGGLSEVSVDARPSDALALAVRANAPIYIEDDVMNRVGTVSARKREEADEDELEQFDKFVQTLSPDDF</sequence>
<name>A0A1Y3XVN9_9ACTN</name>
<organism evidence="2 3">
    <name type="scientific">[Collinsella] massiliensis</name>
    <dbReference type="NCBI Taxonomy" id="1232426"/>
    <lineage>
        <taxon>Bacteria</taxon>
        <taxon>Bacillati</taxon>
        <taxon>Actinomycetota</taxon>
        <taxon>Coriobacteriia</taxon>
        <taxon>Coriobacteriales</taxon>
        <taxon>Coriobacteriaceae</taxon>
        <taxon>Enorma</taxon>
    </lineage>
</organism>
<accession>A0A1Y3XVN9</accession>
<dbReference type="SUPFAM" id="SSF103256">
    <property type="entry name" value="Hypothetical protein TM0160"/>
    <property type="match status" value="1"/>
</dbReference>
<dbReference type="AlphaFoldDB" id="A0A1Y3XVN9"/>
<dbReference type="InterPro" id="IPR036104">
    <property type="entry name" value="BFN_sf"/>
</dbReference>
<reference evidence="3" key="1">
    <citation type="submission" date="2017-04" db="EMBL/GenBank/DDBJ databases">
        <title>Function of individual gut microbiota members based on whole genome sequencing of pure cultures obtained from chicken caecum.</title>
        <authorList>
            <person name="Medvecky M."/>
            <person name="Cejkova D."/>
            <person name="Polansky O."/>
            <person name="Karasova D."/>
            <person name="Kubasova T."/>
            <person name="Cizek A."/>
            <person name="Rychlik I."/>
        </authorList>
    </citation>
    <scope>NUCLEOTIDE SEQUENCE [LARGE SCALE GENOMIC DNA]</scope>
    <source>
        <strain evidence="3">An5</strain>
    </source>
</reference>
<proteinExistence type="predicted"/>